<dbReference type="AlphaFoldDB" id="A0AA40AE27"/>
<keyword evidence="3" id="KW-1185">Reference proteome</keyword>
<organism evidence="2 3">
    <name type="scientific">Lasiosphaeria miniovina</name>
    <dbReference type="NCBI Taxonomy" id="1954250"/>
    <lineage>
        <taxon>Eukaryota</taxon>
        <taxon>Fungi</taxon>
        <taxon>Dikarya</taxon>
        <taxon>Ascomycota</taxon>
        <taxon>Pezizomycotina</taxon>
        <taxon>Sordariomycetes</taxon>
        <taxon>Sordariomycetidae</taxon>
        <taxon>Sordariales</taxon>
        <taxon>Lasiosphaeriaceae</taxon>
        <taxon>Lasiosphaeria</taxon>
    </lineage>
</organism>
<dbReference type="EMBL" id="JAUIRO010000005">
    <property type="protein sequence ID" value="KAK0713968.1"/>
    <property type="molecule type" value="Genomic_DNA"/>
</dbReference>
<feature type="coiled-coil region" evidence="1">
    <location>
        <begin position="120"/>
        <end position="147"/>
    </location>
</feature>
<dbReference type="RefSeq" id="XP_060295290.1">
    <property type="nucleotide sequence ID" value="XM_060445776.1"/>
</dbReference>
<evidence type="ECO:0000313" key="3">
    <source>
        <dbReference type="Proteomes" id="UP001172101"/>
    </source>
</evidence>
<evidence type="ECO:0000256" key="1">
    <source>
        <dbReference type="SAM" id="Coils"/>
    </source>
</evidence>
<dbReference type="GeneID" id="85329046"/>
<dbReference type="Proteomes" id="UP001172101">
    <property type="component" value="Unassembled WGS sequence"/>
</dbReference>
<sequence>MSRLRPLEGRTNAKLIVRDDLRTLIDCDYEDDYLTIEDSVLDLYVLEILGMTDAAFALGRDGRAMSSHGVKKIRFCAMVNVVLFVRQQRRSSDRGSLLVDGIGVLEARAAAVAEGDPERAEELRDGIAFLERQLAAIETMLQRMADTFGSPDKIQAVTATAHNRWLVDEILDQYDTLVDQAVEALGDLLE</sequence>
<evidence type="ECO:0000313" key="2">
    <source>
        <dbReference type="EMBL" id="KAK0713968.1"/>
    </source>
</evidence>
<accession>A0AA40AE27</accession>
<keyword evidence="1" id="KW-0175">Coiled coil</keyword>
<protein>
    <submittedName>
        <fullName evidence="2">Uncharacterized protein</fullName>
    </submittedName>
</protein>
<name>A0AA40AE27_9PEZI</name>
<proteinExistence type="predicted"/>
<gene>
    <name evidence="2" type="ORF">B0T26DRAFT_754019</name>
</gene>
<reference evidence="2" key="1">
    <citation type="submission" date="2023-06" db="EMBL/GenBank/DDBJ databases">
        <title>Genome-scale phylogeny and comparative genomics of the fungal order Sordariales.</title>
        <authorList>
            <consortium name="Lawrence Berkeley National Laboratory"/>
            <person name="Hensen N."/>
            <person name="Bonometti L."/>
            <person name="Westerberg I."/>
            <person name="Brannstrom I.O."/>
            <person name="Guillou S."/>
            <person name="Cros-Aarteil S."/>
            <person name="Calhoun S."/>
            <person name="Haridas S."/>
            <person name="Kuo A."/>
            <person name="Mondo S."/>
            <person name="Pangilinan J."/>
            <person name="Riley R."/>
            <person name="LaButti K."/>
            <person name="Andreopoulos B."/>
            <person name="Lipzen A."/>
            <person name="Chen C."/>
            <person name="Yanf M."/>
            <person name="Daum C."/>
            <person name="Ng V."/>
            <person name="Clum A."/>
            <person name="Steindorff A."/>
            <person name="Ohm R."/>
            <person name="Martin F."/>
            <person name="Silar P."/>
            <person name="Natvig D."/>
            <person name="Lalanne C."/>
            <person name="Gautier V."/>
            <person name="Ament-velasquez S.L."/>
            <person name="Kruys A."/>
            <person name="Hutchinson M.I."/>
            <person name="Powell A.J."/>
            <person name="Barry K."/>
            <person name="Miller A.N."/>
            <person name="Grigoriev I.V."/>
            <person name="Debuchy R."/>
            <person name="Gladieux P."/>
            <person name="Thoren M.H."/>
            <person name="Johannesson H."/>
        </authorList>
    </citation>
    <scope>NUCLEOTIDE SEQUENCE</scope>
    <source>
        <strain evidence="2">SMH2392-1A</strain>
    </source>
</reference>
<comment type="caution">
    <text evidence="2">The sequence shown here is derived from an EMBL/GenBank/DDBJ whole genome shotgun (WGS) entry which is preliminary data.</text>
</comment>